<accession>A0ABY6JW01</accession>
<organism evidence="1 2">
    <name type="scientific">Cordylochernes scorpioides</name>
    <dbReference type="NCBI Taxonomy" id="51811"/>
    <lineage>
        <taxon>Eukaryota</taxon>
        <taxon>Metazoa</taxon>
        <taxon>Ecdysozoa</taxon>
        <taxon>Arthropoda</taxon>
        <taxon>Chelicerata</taxon>
        <taxon>Arachnida</taxon>
        <taxon>Pseudoscorpiones</taxon>
        <taxon>Cheliferoidea</taxon>
        <taxon>Chernetidae</taxon>
        <taxon>Cordylochernes</taxon>
    </lineage>
</organism>
<name>A0ABY6JW01_9ARAC</name>
<evidence type="ECO:0000313" key="2">
    <source>
        <dbReference type="Proteomes" id="UP001235939"/>
    </source>
</evidence>
<reference evidence="1 2" key="1">
    <citation type="submission" date="2022-01" db="EMBL/GenBank/DDBJ databases">
        <title>A chromosomal length assembly of Cordylochernes scorpioides.</title>
        <authorList>
            <person name="Zeh D."/>
            <person name="Zeh J."/>
        </authorList>
    </citation>
    <scope>NUCLEOTIDE SEQUENCE [LARGE SCALE GENOMIC DNA]</scope>
    <source>
        <strain evidence="1">IN4F17</strain>
        <tissue evidence="1">Whole Body</tissue>
    </source>
</reference>
<dbReference type="Proteomes" id="UP001235939">
    <property type="component" value="Chromosome 01"/>
</dbReference>
<proteinExistence type="predicted"/>
<gene>
    <name evidence="1" type="ORF">LAZ67_1001988</name>
</gene>
<evidence type="ECO:0000313" key="1">
    <source>
        <dbReference type="EMBL" id="UYV60709.1"/>
    </source>
</evidence>
<dbReference type="EMBL" id="CP092863">
    <property type="protein sequence ID" value="UYV60709.1"/>
    <property type="molecule type" value="Genomic_DNA"/>
</dbReference>
<protein>
    <submittedName>
        <fullName evidence="1">Uncharacterized protein</fullName>
    </submittedName>
</protein>
<keyword evidence="2" id="KW-1185">Reference proteome</keyword>
<sequence>MAIQNVISNLSVSLSISIERTDILFLCPAISYSHITFFVSGTWAVIRTWSVSTDSVTTSCSTIKSKCLNDIRRNFWTDLREIRPILCGDLSPRMRHGFTTTHQKPNSSRWKPLVQRQRKRNASYMPERLRPVLNINITFLTQLDVKICDKRPGLRQNQSSFVRTTHLLPKVYCNVRTAGFEIRFDRPSFLFS</sequence>